<dbReference type="Gene3D" id="3.40.50.1240">
    <property type="entry name" value="Phosphoglycerate mutase-like"/>
    <property type="match status" value="1"/>
</dbReference>
<evidence type="ECO:0008006" key="4">
    <source>
        <dbReference type="Google" id="ProtNLM"/>
    </source>
</evidence>
<dbReference type="Pfam" id="PF00300">
    <property type="entry name" value="His_Phos_1"/>
    <property type="match status" value="1"/>
</dbReference>
<keyword evidence="1" id="KW-0732">Signal</keyword>
<gene>
    <name evidence="2" type="ORF">B8W66_00950</name>
</gene>
<dbReference type="InterPro" id="IPR029033">
    <property type="entry name" value="His_PPase_superfam"/>
</dbReference>
<dbReference type="EMBL" id="NCXP01000001">
    <property type="protein sequence ID" value="OSC43011.1"/>
    <property type="molecule type" value="Genomic_DNA"/>
</dbReference>
<comment type="caution">
    <text evidence="2">The sequence shown here is derived from an EMBL/GenBank/DDBJ whole genome shotgun (WGS) entry which is preliminary data.</text>
</comment>
<evidence type="ECO:0000313" key="3">
    <source>
        <dbReference type="Proteomes" id="UP000193247"/>
    </source>
</evidence>
<dbReference type="CDD" id="cd07067">
    <property type="entry name" value="HP_PGM_like"/>
    <property type="match status" value="1"/>
</dbReference>
<dbReference type="InterPro" id="IPR013078">
    <property type="entry name" value="His_Pase_superF_clade-1"/>
</dbReference>
<protein>
    <recommendedName>
        <fullName evidence="4">Histidine phosphatase family protein</fullName>
    </recommendedName>
</protein>
<evidence type="ECO:0000256" key="1">
    <source>
        <dbReference type="SAM" id="SignalP"/>
    </source>
</evidence>
<dbReference type="PROSITE" id="PS51257">
    <property type="entry name" value="PROKAR_LIPOPROTEIN"/>
    <property type="match status" value="1"/>
</dbReference>
<feature type="chain" id="PRO_5012914013" description="Histidine phosphatase family protein" evidence="1">
    <location>
        <begin position="24"/>
        <end position="234"/>
    </location>
</feature>
<dbReference type="SMART" id="SM00855">
    <property type="entry name" value="PGAM"/>
    <property type="match status" value="1"/>
</dbReference>
<evidence type="ECO:0000313" key="2">
    <source>
        <dbReference type="EMBL" id="OSC43011.1"/>
    </source>
</evidence>
<feature type="signal peptide" evidence="1">
    <location>
        <begin position="1"/>
        <end position="23"/>
    </location>
</feature>
<dbReference type="AlphaFoldDB" id="A0A1X2M0F0"/>
<dbReference type="OrthoDB" id="9793115at2"/>
<dbReference type="STRING" id="1430326.B8W66_00950"/>
<sequence length="234" mass="24879">MPKLSWKAAKVLAVLVATVVVGACGGTPQPRSITLTFIRNAQSQANADGIIDTDLPGSDLSADGKTEAQQVAHQVSRKDVDSIYTSPMAAAQQTAGPLAGELGKQVEILPGLQAISAGWFNGKPESMADRTYMLAPADWLNGDVRNSIPGSISGTEFNSQFGAAVRRIYDSGHNKPVVFSQGVAIMIWTLMNAKNSRGNLLTTHPLPNIGRVVITGNPITGWRLVEWDGIRNFG</sequence>
<dbReference type="RefSeq" id="WP_085323151.1">
    <property type="nucleotide sequence ID" value="NZ_NCXP01000001.1"/>
</dbReference>
<name>A0A1X2M0F0_9MYCO</name>
<dbReference type="Proteomes" id="UP000193247">
    <property type="component" value="Unassembled WGS sequence"/>
</dbReference>
<accession>A0A1X2M0F0</accession>
<reference evidence="2 3" key="1">
    <citation type="submission" date="2017-04" db="EMBL/GenBank/DDBJ databases">
        <title>The new phylogeny of genus Mycobacterium.</title>
        <authorList>
            <person name="Tortoli E."/>
            <person name="Trovato A."/>
            <person name="Cirillo D.M."/>
        </authorList>
    </citation>
    <scope>NUCLEOTIDE SEQUENCE [LARGE SCALE GENOMIC DNA]</scope>
    <source>
        <strain evidence="2 3">TBL 1200985</strain>
    </source>
</reference>
<keyword evidence="3" id="KW-1185">Reference proteome</keyword>
<dbReference type="SUPFAM" id="SSF53254">
    <property type="entry name" value="Phosphoglycerate mutase-like"/>
    <property type="match status" value="1"/>
</dbReference>
<proteinExistence type="predicted"/>
<organism evidence="2 3">
    <name type="scientific">Mycobacterium decipiens</name>
    <dbReference type="NCBI Taxonomy" id="1430326"/>
    <lineage>
        <taxon>Bacteria</taxon>
        <taxon>Bacillati</taxon>
        <taxon>Actinomycetota</taxon>
        <taxon>Actinomycetes</taxon>
        <taxon>Mycobacteriales</taxon>
        <taxon>Mycobacteriaceae</taxon>
        <taxon>Mycobacterium</taxon>
    </lineage>
</organism>